<dbReference type="PANTHER" id="PTHR39162">
    <property type="entry name" value="GLL3345 PROTEIN"/>
    <property type="match status" value="1"/>
</dbReference>
<sequence>MHLQQLAQETTRMDNETDTNMEDTNKEKNSAAQPSLVERIAENLGGTASAARIFGTPVERDGVTVIPVARAVYGFGGGGGGGRKGDDEGAGSGGGGGMMLTPIGYIEMKDGNTRFRTARDPQAAMKIVAVSGLFAYLTVRSIFKLLRR</sequence>
<dbReference type="STRING" id="709015.GCA_000472485_00691"/>
<dbReference type="EMBL" id="CP021235">
    <property type="protein sequence ID" value="ARS34580.1"/>
    <property type="molecule type" value="Genomic_DNA"/>
</dbReference>
<evidence type="ECO:0000313" key="3">
    <source>
        <dbReference type="Proteomes" id="UP000266292"/>
    </source>
</evidence>
<organism evidence="2 3">
    <name type="scientific">Pontibacter actiniarum</name>
    <dbReference type="NCBI Taxonomy" id="323450"/>
    <lineage>
        <taxon>Bacteria</taxon>
        <taxon>Pseudomonadati</taxon>
        <taxon>Bacteroidota</taxon>
        <taxon>Cytophagia</taxon>
        <taxon>Cytophagales</taxon>
        <taxon>Hymenobacteraceae</taxon>
        <taxon>Pontibacter</taxon>
    </lineage>
</organism>
<name>A0A1X9YNW9_9BACT</name>
<proteinExistence type="predicted"/>
<dbReference type="InterPro" id="IPR014229">
    <property type="entry name" value="Spore_YtfJ"/>
</dbReference>
<accession>A0A1X9YNW9</accession>
<dbReference type="AlphaFoldDB" id="A0A1X9YNW9"/>
<evidence type="ECO:0008006" key="4">
    <source>
        <dbReference type="Google" id="ProtNLM"/>
    </source>
</evidence>
<evidence type="ECO:0000313" key="2">
    <source>
        <dbReference type="EMBL" id="ARS34580.1"/>
    </source>
</evidence>
<feature type="compositionally biased region" description="Polar residues" evidence="1">
    <location>
        <begin position="1"/>
        <end position="10"/>
    </location>
</feature>
<dbReference type="KEGG" id="pact:CA264_03490"/>
<gene>
    <name evidence="2" type="ORF">CA264_03490</name>
</gene>
<evidence type="ECO:0000256" key="1">
    <source>
        <dbReference type="SAM" id="MobiDB-lite"/>
    </source>
</evidence>
<reference evidence="3" key="1">
    <citation type="submission" date="2017-05" db="EMBL/GenBank/DDBJ databases">
        <authorList>
            <person name="Ray J."/>
            <person name="Price M."/>
            <person name="Deutschbauer A."/>
        </authorList>
    </citation>
    <scope>NUCLEOTIDE SEQUENCE [LARGE SCALE GENOMIC DNA]</scope>
    <source>
        <strain evidence="3">DSM 19842</strain>
    </source>
</reference>
<dbReference type="PANTHER" id="PTHR39162:SF1">
    <property type="entry name" value="SPORULATION PROTEIN YTFJ"/>
    <property type="match status" value="1"/>
</dbReference>
<keyword evidence="3" id="KW-1185">Reference proteome</keyword>
<dbReference type="Proteomes" id="UP000266292">
    <property type="component" value="Chromosome"/>
</dbReference>
<dbReference type="Pfam" id="PF09579">
    <property type="entry name" value="Spore_YtfJ"/>
    <property type="match status" value="1"/>
</dbReference>
<protein>
    <recommendedName>
        <fullName evidence="4">Sporulation protein</fullName>
    </recommendedName>
</protein>
<feature type="region of interest" description="Disordered" evidence="1">
    <location>
        <begin position="1"/>
        <end position="35"/>
    </location>
</feature>